<dbReference type="PANTHER" id="PTHR43806:SF11">
    <property type="entry name" value="CEREVISIN-RELATED"/>
    <property type="match status" value="1"/>
</dbReference>
<evidence type="ECO:0000259" key="8">
    <source>
        <dbReference type="Pfam" id="PF00082"/>
    </source>
</evidence>
<evidence type="ECO:0000256" key="1">
    <source>
        <dbReference type="ARBA" id="ARBA00011073"/>
    </source>
</evidence>
<feature type="active site" description="Charge relay system" evidence="5">
    <location>
        <position position="386"/>
    </location>
</feature>
<dbReference type="InterPro" id="IPR036852">
    <property type="entry name" value="Peptidase_S8/S53_dom_sf"/>
</dbReference>
<keyword evidence="2 5" id="KW-0645">Protease</keyword>
<dbReference type="EMBL" id="BPQQ01000034">
    <property type="protein sequence ID" value="GJE01108.1"/>
    <property type="molecule type" value="Genomic_DNA"/>
</dbReference>
<reference evidence="9" key="1">
    <citation type="journal article" date="2021" name="Front. Microbiol.">
        <title>Comprehensive Comparative Genomics and Phenotyping of Methylobacterium Species.</title>
        <authorList>
            <person name="Alessa O."/>
            <person name="Ogura Y."/>
            <person name="Fujitani Y."/>
            <person name="Takami H."/>
            <person name="Hayashi T."/>
            <person name="Sahin N."/>
            <person name="Tani A."/>
        </authorList>
    </citation>
    <scope>NUCLEOTIDE SEQUENCE</scope>
    <source>
        <strain evidence="9">DSM 17168</strain>
    </source>
</reference>
<dbReference type="PROSITE" id="PS51892">
    <property type="entry name" value="SUBTILASE"/>
    <property type="match status" value="1"/>
</dbReference>
<evidence type="ECO:0000256" key="4">
    <source>
        <dbReference type="ARBA" id="ARBA00022825"/>
    </source>
</evidence>
<dbReference type="Proteomes" id="UP001055153">
    <property type="component" value="Unassembled WGS sequence"/>
</dbReference>
<feature type="active site" description="Charge relay system" evidence="5">
    <location>
        <position position="184"/>
    </location>
</feature>
<reference evidence="9" key="2">
    <citation type="submission" date="2021-08" db="EMBL/GenBank/DDBJ databases">
        <authorList>
            <person name="Tani A."/>
            <person name="Ola A."/>
            <person name="Ogura Y."/>
            <person name="Katsura K."/>
            <person name="Hayashi T."/>
        </authorList>
    </citation>
    <scope>NUCLEOTIDE SEQUENCE</scope>
    <source>
        <strain evidence="9">DSM 17168</strain>
    </source>
</reference>
<dbReference type="SUPFAM" id="SSF52743">
    <property type="entry name" value="Subtilisin-like"/>
    <property type="match status" value="1"/>
</dbReference>
<dbReference type="InterPro" id="IPR015500">
    <property type="entry name" value="Peptidase_S8_subtilisin-rel"/>
</dbReference>
<accession>A0ABQ4SFD5</accession>
<dbReference type="InterPro" id="IPR050131">
    <property type="entry name" value="Peptidase_S8_subtilisin-like"/>
</dbReference>
<evidence type="ECO:0000256" key="3">
    <source>
        <dbReference type="ARBA" id="ARBA00022801"/>
    </source>
</evidence>
<evidence type="ECO:0000256" key="7">
    <source>
        <dbReference type="SAM" id="MobiDB-lite"/>
    </source>
</evidence>
<evidence type="ECO:0000256" key="5">
    <source>
        <dbReference type="PROSITE-ProRule" id="PRU01240"/>
    </source>
</evidence>
<sequence length="438" mass="45037">MPLATPPVPNPSPQPGLPGGPETTGRFLVLLEPDKLTAGAAALTKGVGLQLAYAGDFLKDPEGLLTVKESEGIVFEDLGVAVVNAPPDQAAAMSSIVSKESSLRTVEPERIVYALGGAPMDLSYLRGYRDAVNHLVDGLLKGDSAEGGSAALSFEEAAFTWGLQAVGASRSRFTGRGIRIAVLDTGLDFNHPDFIGRSIQSRSFVDGVPTAQDGHGTHCVGIAAGPARPAQPPRFGVAPEAEIFVGKVLNDAGRGTDGCILAGLQWAIANGCHVISMSLGARVLRGQGYSAIFEQAAQRALARGSLILAAAGNDSRRPQTVAPVSHPANCPSIFAVGAIDRALSVAWFSNGSINAEGGSVDIVGPGVDCRSSWPIPTQYKDESGTSMATPHVAGVAALIAEANPEARGPRLHFHLVQTARRLSGSAADVGAGLAQAPV</sequence>
<evidence type="ECO:0000313" key="9">
    <source>
        <dbReference type="EMBL" id="GJE01108.1"/>
    </source>
</evidence>
<evidence type="ECO:0000256" key="2">
    <source>
        <dbReference type="ARBA" id="ARBA00022670"/>
    </source>
</evidence>
<dbReference type="PROSITE" id="PS00138">
    <property type="entry name" value="SUBTILASE_SER"/>
    <property type="match status" value="1"/>
</dbReference>
<dbReference type="InterPro" id="IPR023827">
    <property type="entry name" value="Peptidase_S8_Asp-AS"/>
</dbReference>
<dbReference type="Gene3D" id="3.40.50.200">
    <property type="entry name" value="Peptidase S8/S53 domain"/>
    <property type="match status" value="1"/>
</dbReference>
<dbReference type="PANTHER" id="PTHR43806">
    <property type="entry name" value="PEPTIDASE S8"/>
    <property type="match status" value="1"/>
</dbReference>
<feature type="active site" description="Charge relay system" evidence="5">
    <location>
        <position position="215"/>
    </location>
</feature>
<feature type="domain" description="Peptidase S8/S53" evidence="8">
    <location>
        <begin position="175"/>
        <end position="428"/>
    </location>
</feature>
<gene>
    <name evidence="9" type="ORF">GMJLKIPL_3037</name>
</gene>
<feature type="region of interest" description="Disordered" evidence="7">
    <location>
        <begin position="1"/>
        <end position="24"/>
    </location>
</feature>
<keyword evidence="3 5" id="KW-0378">Hydrolase</keyword>
<keyword evidence="4 5" id="KW-0720">Serine protease</keyword>
<dbReference type="InterPro" id="IPR000209">
    <property type="entry name" value="Peptidase_S8/S53_dom"/>
</dbReference>
<comment type="similarity">
    <text evidence="1 5 6">Belongs to the peptidase S8 family.</text>
</comment>
<comment type="caution">
    <text evidence="9">The sequence shown here is derived from an EMBL/GenBank/DDBJ whole genome shotgun (WGS) entry which is preliminary data.</text>
</comment>
<dbReference type="Pfam" id="PF00082">
    <property type="entry name" value="Peptidase_S8"/>
    <property type="match status" value="1"/>
</dbReference>
<evidence type="ECO:0000256" key="6">
    <source>
        <dbReference type="RuleBase" id="RU003355"/>
    </source>
</evidence>
<evidence type="ECO:0000313" key="10">
    <source>
        <dbReference type="Proteomes" id="UP001055153"/>
    </source>
</evidence>
<dbReference type="PRINTS" id="PR00723">
    <property type="entry name" value="SUBTILISIN"/>
</dbReference>
<name>A0ABQ4SFD5_9HYPH</name>
<dbReference type="PROSITE" id="PS00136">
    <property type="entry name" value="SUBTILASE_ASP"/>
    <property type="match status" value="1"/>
</dbReference>
<organism evidence="9 10">
    <name type="scientific">Methylobacterium isbiliense</name>
    <dbReference type="NCBI Taxonomy" id="315478"/>
    <lineage>
        <taxon>Bacteria</taxon>
        <taxon>Pseudomonadati</taxon>
        <taxon>Pseudomonadota</taxon>
        <taxon>Alphaproteobacteria</taxon>
        <taxon>Hyphomicrobiales</taxon>
        <taxon>Methylobacteriaceae</taxon>
        <taxon>Methylobacterium</taxon>
    </lineage>
</organism>
<protein>
    <recommendedName>
        <fullName evidence="8">Peptidase S8/S53 domain-containing protein</fullName>
    </recommendedName>
</protein>
<proteinExistence type="inferred from homology"/>
<keyword evidence="10" id="KW-1185">Reference proteome</keyword>
<feature type="compositionally biased region" description="Pro residues" evidence="7">
    <location>
        <begin position="1"/>
        <end position="18"/>
    </location>
</feature>
<dbReference type="InterPro" id="IPR023828">
    <property type="entry name" value="Peptidase_S8_Ser-AS"/>
</dbReference>